<dbReference type="PANTHER" id="PTHR19960">
    <property type="entry name" value="TEKTIN"/>
    <property type="match status" value="1"/>
</dbReference>
<keyword evidence="2" id="KW-0963">Cytoplasm</keyword>
<reference evidence="5" key="2">
    <citation type="submission" date="2022-06" db="UniProtKB">
        <authorList>
            <consortium name="EnsemblMetazoa"/>
        </authorList>
    </citation>
    <scope>IDENTIFICATION</scope>
</reference>
<accession>A0A8R2A4R1</accession>
<proteinExistence type="inferred from homology"/>
<feature type="coiled-coil region" evidence="4">
    <location>
        <begin position="83"/>
        <end position="183"/>
    </location>
</feature>
<dbReference type="GO" id="GO:0015630">
    <property type="term" value="C:microtubule cytoskeleton"/>
    <property type="evidence" value="ECO:0007669"/>
    <property type="project" value="UniProtKB-UniRule"/>
</dbReference>
<protein>
    <recommendedName>
        <fullName evidence="3">Tektin</fullName>
    </recommendedName>
</protein>
<dbReference type="RefSeq" id="XP_001950375.1">
    <property type="nucleotide sequence ID" value="XM_001950340.3"/>
</dbReference>
<dbReference type="GO" id="GO:0005634">
    <property type="term" value="C:nucleus"/>
    <property type="evidence" value="ECO:0007669"/>
    <property type="project" value="TreeGrafter"/>
</dbReference>
<dbReference type="InterPro" id="IPR048256">
    <property type="entry name" value="Tektin-like"/>
</dbReference>
<name>A0A8R2A4R1_ACYPI</name>
<evidence type="ECO:0000256" key="2">
    <source>
        <dbReference type="ARBA" id="ARBA00022490"/>
    </source>
</evidence>
<organism evidence="5 6">
    <name type="scientific">Acyrthosiphon pisum</name>
    <name type="common">Pea aphid</name>
    <dbReference type="NCBI Taxonomy" id="7029"/>
    <lineage>
        <taxon>Eukaryota</taxon>
        <taxon>Metazoa</taxon>
        <taxon>Ecdysozoa</taxon>
        <taxon>Arthropoda</taxon>
        <taxon>Hexapoda</taxon>
        <taxon>Insecta</taxon>
        <taxon>Pterygota</taxon>
        <taxon>Neoptera</taxon>
        <taxon>Paraneoptera</taxon>
        <taxon>Hemiptera</taxon>
        <taxon>Sternorrhyncha</taxon>
        <taxon>Aphidomorpha</taxon>
        <taxon>Aphidoidea</taxon>
        <taxon>Aphididae</taxon>
        <taxon>Macrosiphini</taxon>
        <taxon>Acyrthosiphon</taxon>
    </lineage>
</organism>
<evidence type="ECO:0000256" key="3">
    <source>
        <dbReference type="RuleBase" id="RU367040"/>
    </source>
</evidence>
<keyword evidence="3" id="KW-0966">Cell projection</keyword>
<dbReference type="PANTHER" id="PTHR19960:SF7">
    <property type="entry name" value="TEKTIN"/>
    <property type="match status" value="1"/>
</dbReference>
<dbReference type="KEGG" id="api:100166531"/>
<reference evidence="6" key="1">
    <citation type="submission" date="2010-06" db="EMBL/GenBank/DDBJ databases">
        <authorList>
            <person name="Jiang H."/>
            <person name="Abraham K."/>
            <person name="Ali S."/>
            <person name="Alsbrooks S.L."/>
            <person name="Anim B.N."/>
            <person name="Anosike U.S."/>
            <person name="Attaway T."/>
            <person name="Bandaranaike D.P."/>
            <person name="Battles P.K."/>
            <person name="Bell S.N."/>
            <person name="Bell A.V."/>
            <person name="Beltran B."/>
            <person name="Bickham C."/>
            <person name="Bustamante Y."/>
            <person name="Caleb T."/>
            <person name="Canada A."/>
            <person name="Cardenas V."/>
            <person name="Carter K."/>
            <person name="Chacko J."/>
            <person name="Chandrabose M.N."/>
            <person name="Chavez D."/>
            <person name="Chavez A."/>
            <person name="Chen L."/>
            <person name="Chu H.-S."/>
            <person name="Claassen K.J."/>
            <person name="Cockrell R."/>
            <person name="Collins M."/>
            <person name="Cooper J.A."/>
            <person name="Cree A."/>
            <person name="Curry S.M."/>
            <person name="Da Y."/>
            <person name="Dao M.D."/>
            <person name="Das B."/>
            <person name="Davila M.-L."/>
            <person name="Davy-Carroll L."/>
            <person name="Denson S."/>
            <person name="Dinh H."/>
            <person name="Ebong V.E."/>
            <person name="Edwards J.R."/>
            <person name="Egan A."/>
            <person name="El-Daye J."/>
            <person name="Escobedo L."/>
            <person name="Fernandez S."/>
            <person name="Fernando P.R."/>
            <person name="Flagg N."/>
            <person name="Forbes L.D."/>
            <person name="Fowler R.G."/>
            <person name="Fu Q."/>
            <person name="Gabisi R.A."/>
            <person name="Ganer J."/>
            <person name="Garbino Pronczuk A."/>
            <person name="Garcia R.M."/>
            <person name="Garner T."/>
            <person name="Garrett T.E."/>
            <person name="Gonzalez D.A."/>
            <person name="Hamid H."/>
            <person name="Hawkins E.S."/>
            <person name="Hirani K."/>
            <person name="Hogues M.E."/>
            <person name="Hollins B."/>
            <person name="Hsiao C.-H."/>
            <person name="Jabil R."/>
            <person name="James M.L."/>
            <person name="Jhangiani S.N."/>
            <person name="Johnson B."/>
            <person name="Johnson Q."/>
            <person name="Joshi V."/>
            <person name="Kalu J.B."/>
            <person name="Kam C."/>
            <person name="Kashfia A."/>
            <person name="Keebler J."/>
            <person name="Kisamo H."/>
            <person name="Kovar C.L."/>
            <person name="Lago L.A."/>
            <person name="Lai C.-Y."/>
            <person name="Laidlaw J."/>
            <person name="Lara F."/>
            <person name="Le T.-K."/>
            <person name="Lee S.L."/>
            <person name="Legall F.H."/>
            <person name="Lemon S.J."/>
            <person name="Lewis L.R."/>
            <person name="Li B."/>
            <person name="Liu Y."/>
            <person name="Liu Y.-S."/>
            <person name="Lopez J."/>
            <person name="Lozado R.J."/>
            <person name="Lu J."/>
            <person name="Madu R.C."/>
            <person name="Maheshwari M."/>
            <person name="Maheshwari R."/>
            <person name="Malloy K."/>
            <person name="Martinez E."/>
            <person name="Mathew T."/>
            <person name="Mercado I.C."/>
            <person name="Mercado C."/>
            <person name="Meyer B."/>
            <person name="Montgomery K."/>
            <person name="Morgan M.B."/>
            <person name="Munidasa M."/>
            <person name="Nazareth L.V."/>
            <person name="Nelson J."/>
            <person name="Ng B.M."/>
            <person name="Nguyen N.B."/>
            <person name="Nguyen P.Q."/>
            <person name="Nguyen T."/>
            <person name="Obregon M."/>
            <person name="Okwuonu G.O."/>
            <person name="Onwere C.G."/>
            <person name="Orozco G."/>
            <person name="Parra A."/>
            <person name="Patel S."/>
            <person name="Patil S."/>
            <person name="Perez A."/>
            <person name="Perez Y."/>
            <person name="Pham C."/>
            <person name="Primus E.L."/>
            <person name="Pu L.-L."/>
            <person name="Puazo M."/>
            <person name="Qin X."/>
            <person name="Quiroz J.B."/>
            <person name="Reese J."/>
            <person name="Richards S."/>
            <person name="Rives C.M."/>
            <person name="Robberts R."/>
            <person name="Ruiz S.J."/>
            <person name="Ruiz M.J."/>
            <person name="Santibanez J."/>
            <person name="Schneider B.W."/>
            <person name="Sisson I."/>
            <person name="Smith M."/>
            <person name="Sodergren E."/>
            <person name="Song X.-Z."/>
            <person name="Song B.B."/>
            <person name="Summersgill H."/>
            <person name="Thelus R."/>
            <person name="Thornton R.D."/>
            <person name="Trejos Z.Y."/>
            <person name="Usmani K."/>
            <person name="Vattathil S."/>
            <person name="Villasana D."/>
            <person name="Walker D.L."/>
            <person name="Wang S."/>
            <person name="Wang K."/>
            <person name="White C.S."/>
            <person name="Williams A.C."/>
            <person name="Williamson J."/>
            <person name="Wilson K."/>
            <person name="Woghiren I.O."/>
            <person name="Woodworth J.R."/>
            <person name="Worley K.C."/>
            <person name="Wright R.A."/>
            <person name="Wu W."/>
            <person name="Young L."/>
            <person name="Zhang L."/>
            <person name="Zhang J."/>
            <person name="Zhu Y."/>
            <person name="Muzny D.M."/>
            <person name="Weinstock G."/>
            <person name="Gibbs R.A."/>
        </authorList>
    </citation>
    <scope>NUCLEOTIDE SEQUENCE [LARGE SCALE GENOMIC DNA]</scope>
    <source>
        <strain evidence="6">LSR1</strain>
    </source>
</reference>
<keyword evidence="4" id="KW-0175">Coiled coil</keyword>
<dbReference type="OrthoDB" id="440745at2759"/>
<sequence>MSIVTFEKPVPNISESDWNYKLIELRGSCDRSRNCAFTLGNESHRLRNETDLTTYWGTCRTTTDIVDRQSEITRWKNKIELWLTYLQKEIEQIKLEKKENEKAIEFQNLNFAVTNHCLSLRDERGGEELCYDTASIELKNEQLTLEKLKTSLAEICQNAWEKINQLEELQMNVIKDLENKNNTIKIDSELLTMTKDSENISLKPDPLRAPKNINTYETWLKQCTNSTQSIEHELLSSEKLRERMYLLRHKTKSDMIALNEKVNFGLRKRIYHTERAKYELEWQKKNMILDKETLLKEINKLEDALDRKLNSKKLVETRYEERLYRVEVELCLDKPTLGLQKENALLDNSTKMLNDKLNQTKAMHTVLTGHLNLIDEQLKNKAHALNVDQKCLQYRVQLEDSDRS</sequence>
<dbReference type="GO" id="GO:0005930">
    <property type="term" value="C:axoneme"/>
    <property type="evidence" value="ECO:0007669"/>
    <property type="project" value="UniProtKB-SubCell"/>
</dbReference>
<evidence type="ECO:0000313" key="5">
    <source>
        <dbReference type="EnsemblMetazoa" id="XP_001950375.1"/>
    </source>
</evidence>
<dbReference type="Proteomes" id="UP000007819">
    <property type="component" value="Chromosome X"/>
</dbReference>
<dbReference type="AlphaFoldDB" id="A0A8R2A4R1"/>
<dbReference type="GO" id="GO:0060294">
    <property type="term" value="P:cilium movement involved in cell motility"/>
    <property type="evidence" value="ECO:0007669"/>
    <property type="project" value="UniProtKB-UniRule"/>
</dbReference>
<dbReference type="Pfam" id="PF03148">
    <property type="entry name" value="Tektin"/>
    <property type="match status" value="1"/>
</dbReference>
<evidence type="ECO:0000256" key="1">
    <source>
        <dbReference type="ARBA" id="ARBA00007209"/>
    </source>
</evidence>
<dbReference type="InterPro" id="IPR000435">
    <property type="entry name" value="Tektins"/>
</dbReference>
<dbReference type="GO" id="GO:0060271">
    <property type="term" value="P:cilium assembly"/>
    <property type="evidence" value="ECO:0007669"/>
    <property type="project" value="UniProtKB-UniRule"/>
</dbReference>
<dbReference type="EnsemblMetazoa" id="XM_001950340.3">
    <property type="protein sequence ID" value="XP_001950375.1"/>
    <property type="gene ID" value="LOC100166531"/>
</dbReference>
<feature type="coiled-coil region" evidence="4">
    <location>
        <begin position="284"/>
        <end position="318"/>
    </location>
</feature>
<keyword evidence="3" id="KW-0282">Flagellum</keyword>
<dbReference type="OMA" id="YAKQWEL"/>
<keyword evidence="6" id="KW-1185">Reference proteome</keyword>
<evidence type="ECO:0000313" key="6">
    <source>
        <dbReference type="Proteomes" id="UP000007819"/>
    </source>
</evidence>
<comment type="similarity">
    <text evidence="1 3">Belongs to the tektin family.</text>
</comment>
<comment type="subcellular location">
    <subcellularLocation>
        <location evidence="3">Cytoplasm</location>
        <location evidence="3">Cytoskeleton</location>
        <location evidence="3">Cilium axoneme</location>
    </subcellularLocation>
</comment>
<dbReference type="GeneID" id="100166531"/>
<keyword evidence="3" id="KW-0969">Cilium</keyword>
<evidence type="ECO:0000256" key="4">
    <source>
        <dbReference type="SAM" id="Coils"/>
    </source>
</evidence>